<evidence type="ECO:0000313" key="2">
    <source>
        <dbReference type="EMBL" id="QKJ67030.1"/>
    </source>
</evidence>
<dbReference type="CDD" id="cd00077">
    <property type="entry name" value="HDc"/>
    <property type="match status" value="1"/>
</dbReference>
<feature type="domain" description="HD-GYP" evidence="1">
    <location>
        <begin position="165"/>
        <end position="374"/>
    </location>
</feature>
<proteinExistence type="predicted"/>
<dbReference type="PROSITE" id="PS51832">
    <property type="entry name" value="HD_GYP"/>
    <property type="match status" value="1"/>
</dbReference>
<name>A0A6M8SUL4_9NEIS</name>
<keyword evidence="3" id="KW-1185">Reference proteome</keyword>
<accession>A0A6M8SUL4</accession>
<dbReference type="PANTHER" id="PTHR45228">
    <property type="entry name" value="CYCLIC DI-GMP PHOSPHODIESTERASE TM_0186-RELATED"/>
    <property type="match status" value="1"/>
</dbReference>
<dbReference type="SUPFAM" id="SSF55781">
    <property type="entry name" value="GAF domain-like"/>
    <property type="match status" value="1"/>
</dbReference>
<dbReference type="InterPro" id="IPR029016">
    <property type="entry name" value="GAF-like_dom_sf"/>
</dbReference>
<dbReference type="InterPro" id="IPR037522">
    <property type="entry name" value="HD_GYP_dom"/>
</dbReference>
<dbReference type="Gene3D" id="3.30.450.40">
    <property type="match status" value="1"/>
</dbReference>
<evidence type="ECO:0000259" key="1">
    <source>
        <dbReference type="PROSITE" id="PS51832"/>
    </source>
</evidence>
<dbReference type="SMART" id="SM00471">
    <property type="entry name" value="HDc"/>
    <property type="match status" value="1"/>
</dbReference>
<sequence length="390" mass="44104">MPQVNHHFNNPVFEHSDKLNQKLVQLHDQILVRIPNIDRIACAIYEEKEDLLKTFINSTRNGEAINNYQCKLSTSHELNLLAKNSEYRVLSEISQTIGIGTAHSDWLLKQGYRSSFTVPMYDEGVFLGFIFFDSLQPSAFTTAVQRDLILYCNLINMLISNELAIVRITLASAHMARDFANLRDFETGAHLERMARFSRMIAKKIAEKHHLSDETIEHIFLFAPLHDIGKIGIPDHVLLKPGKLTSDEKYIMQSHVQKGVAVVQKIIGDFGLQKLSDSQILLNIVQCHHEYLDGSGYPQQLTAIDIPIEARIVTVADIFDALISPRPYKTAWTMEKACDELNRMVQVGQLDADCVAALVELSHEFSEIALNFQDDLSVETSPTIPQFSTL</sequence>
<dbReference type="Gene3D" id="1.10.3210.10">
    <property type="entry name" value="Hypothetical protein af1432"/>
    <property type="match status" value="1"/>
</dbReference>
<dbReference type="AlphaFoldDB" id="A0A6M8SUL4"/>
<dbReference type="SUPFAM" id="SSF109604">
    <property type="entry name" value="HD-domain/PDEase-like"/>
    <property type="match status" value="1"/>
</dbReference>
<dbReference type="RefSeq" id="WP_173533533.1">
    <property type="nucleotide sequence ID" value="NZ_CP054143.1"/>
</dbReference>
<protein>
    <submittedName>
        <fullName evidence="2">HD domain-containing protein</fullName>
    </submittedName>
</protein>
<dbReference type="KEGG" id="dee:HQN60_10170"/>
<gene>
    <name evidence="2" type="ORF">HQN60_10170</name>
</gene>
<dbReference type="InterPro" id="IPR052020">
    <property type="entry name" value="Cyclic_di-GMP/3'3'-cGAMP_PDE"/>
</dbReference>
<dbReference type="EMBL" id="CP054143">
    <property type="protein sequence ID" value="QKJ67030.1"/>
    <property type="molecule type" value="Genomic_DNA"/>
</dbReference>
<dbReference type="Pfam" id="PF13487">
    <property type="entry name" value="HD_5"/>
    <property type="match status" value="1"/>
</dbReference>
<evidence type="ECO:0000313" key="3">
    <source>
        <dbReference type="Proteomes" id="UP000504844"/>
    </source>
</evidence>
<dbReference type="Proteomes" id="UP000504844">
    <property type="component" value="Chromosome"/>
</dbReference>
<dbReference type="InterPro" id="IPR003607">
    <property type="entry name" value="HD/PDEase_dom"/>
</dbReference>
<reference evidence="2 3" key="1">
    <citation type="submission" date="2020-05" db="EMBL/GenBank/DDBJ databases">
        <title>Complete genome sequence of Deefgea sp. D17.</title>
        <authorList>
            <person name="Bae J.-W."/>
            <person name="Han J.E."/>
        </authorList>
    </citation>
    <scope>NUCLEOTIDE SEQUENCE [LARGE SCALE GENOMIC DNA]</scope>
    <source>
        <strain evidence="2 3">D17</strain>
    </source>
</reference>
<dbReference type="GO" id="GO:0008081">
    <property type="term" value="F:phosphoric diester hydrolase activity"/>
    <property type="evidence" value="ECO:0007669"/>
    <property type="project" value="UniProtKB-ARBA"/>
</dbReference>
<organism evidence="2 3">
    <name type="scientific">Deefgea piscis</name>
    <dbReference type="NCBI Taxonomy" id="2739061"/>
    <lineage>
        <taxon>Bacteria</taxon>
        <taxon>Pseudomonadati</taxon>
        <taxon>Pseudomonadota</taxon>
        <taxon>Betaproteobacteria</taxon>
        <taxon>Neisseriales</taxon>
        <taxon>Chitinibacteraceae</taxon>
        <taxon>Deefgea</taxon>
    </lineage>
</organism>
<dbReference type="PANTHER" id="PTHR45228:SF1">
    <property type="entry name" value="CYCLIC DI-GMP PHOSPHODIESTERASE TM_0186"/>
    <property type="match status" value="1"/>
</dbReference>